<proteinExistence type="predicted"/>
<sequence length="172" mass="19159">MRMRKDGCLGFVAYAPLDVGRSARDGLRKTGRCVAAGRMRLTGERGRTPSVGKRIRPSSATLACVVVDIDTREEREDVLDLAEDALVVVNYTATWCGPCVLIAPVFDQLSEKYDNVIFVKVNSDVSVGAQELMTDAKIRQVPSFHFWKNRKRVETLDNPSADELERTILSLQ</sequence>
<dbReference type="Gene3D" id="3.40.30.10">
    <property type="entry name" value="Glutaredoxin"/>
    <property type="match status" value="1"/>
</dbReference>
<dbReference type="Proteomes" id="UP000324585">
    <property type="component" value="Unassembled WGS sequence"/>
</dbReference>
<dbReference type="PROSITE" id="PS00194">
    <property type="entry name" value="THIOREDOXIN_1"/>
    <property type="match status" value="1"/>
</dbReference>
<protein>
    <submittedName>
        <fullName evidence="4">Thioredoxin</fullName>
    </submittedName>
</protein>
<dbReference type="InterPro" id="IPR013766">
    <property type="entry name" value="Thioredoxin_domain"/>
</dbReference>
<evidence type="ECO:0000313" key="4">
    <source>
        <dbReference type="EMBL" id="KAA8496872.1"/>
    </source>
</evidence>
<accession>A0A5J4Z160</accession>
<comment type="function">
    <text evidence="1">Participates in various redox reactions through the reversible oxidation of its active center dithiol to a disulfide and catalyzes dithiol-disulfide exchange reactions.</text>
</comment>
<gene>
    <name evidence="4" type="ORF">FVE85_0601</name>
</gene>
<dbReference type="EMBL" id="VRMN01000002">
    <property type="protein sequence ID" value="KAA8496872.1"/>
    <property type="molecule type" value="Genomic_DNA"/>
</dbReference>
<reference evidence="5" key="1">
    <citation type="journal article" date="2019" name="Nat. Commun.">
        <title>Expansion of phycobilisome linker gene families in mesophilic red algae.</title>
        <authorList>
            <person name="Lee J."/>
            <person name="Kim D."/>
            <person name="Bhattacharya D."/>
            <person name="Yoon H.S."/>
        </authorList>
    </citation>
    <scope>NUCLEOTIDE SEQUENCE [LARGE SCALE GENOMIC DNA]</scope>
    <source>
        <strain evidence="5">CCMP 1328</strain>
    </source>
</reference>
<evidence type="ECO:0000259" key="3">
    <source>
        <dbReference type="PROSITE" id="PS51352"/>
    </source>
</evidence>
<keyword evidence="2" id="KW-1015">Disulfide bond</keyword>
<dbReference type="InterPro" id="IPR036249">
    <property type="entry name" value="Thioredoxin-like_sf"/>
</dbReference>
<evidence type="ECO:0000256" key="1">
    <source>
        <dbReference type="ARBA" id="ARBA00003318"/>
    </source>
</evidence>
<evidence type="ECO:0000313" key="5">
    <source>
        <dbReference type="Proteomes" id="UP000324585"/>
    </source>
</evidence>
<dbReference type="OMA" id="HTAPWAS"/>
<dbReference type="OrthoDB" id="10263751at2759"/>
<dbReference type="PANTHER" id="PTHR46115">
    <property type="entry name" value="THIOREDOXIN-LIKE PROTEIN 1"/>
    <property type="match status" value="1"/>
</dbReference>
<dbReference type="AlphaFoldDB" id="A0A5J4Z160"/>
<dbReference type="PROSITE" id="PS51352">
    <property type="entry name" value="THIOREDOXIN_2"/>
    <property type="match status" value="1"/>
</dbReference>
<feature type="domain" description="Thioredoxin" evidence="3">
    <location>
        <begin position="55"/>
        <end position="172"/>
    </location>
</feature>
<dbReference type="CDD" id="cd02947">
    <property type="entry name" value="TRX_family"/>
    <property type="match status" value="1"/>
</dbReference>
<name>A0A5J4Z160_PORPP</name>
<comment type="caution">
    <text evidence="4">The sequence shown here is derived from an EMBL/GenBank/DDBJ whole genome shotgun (WGS) entry which is preliminary data.</text>
</comment>
<evidence type="ECO:0000256" key="2">
    <source>
        <dbReference type="ARBA" id="ARBA00023157"/>
    </source>
</evidence>
<keyword evidence="5" id="KW-1185">Reference proteome</keyword>
<dbReference type="SUPFAM" id="SSF52833">
    <property type="entry name" value="Thioredoxin-like"/>
    <property type="match status" value="1"/>
</dbReference>
<organism evidence="4 5">
    <name type="scientific">Porphyridium purpureum</name>
    <name type="common">Red alga</name>
    <name type="synonym">Porphyridium cruentum</name>
    <dbReference type="NCBI Taxonomy" id="35688"/>
    <lineage>
        <taxon>Eukaryota</taxon>
        <taxon>Rhodophyta</taxon>
        <taxon>Bangiophyceae</taxon>
        <taxon>Porphyridiales</taxon>
        <taxon>Porphyridiaceae</taxon>
        <taxon>Porphyridium</taxon>
    </lineage>
</organism>
<dbReference type="InterPro" id="IPR017937">
    <property type="entry name" value="Thioredoxin_CS"/>
</dbReference>
<dbReference type="Pfam" id="PF00085">
    <property type="entry name" value="Thioredoxin"/>
    <property type="match status" value="1"/>
</dbReference>